<dbReference type="OrthoDB" id="597986at2"/>
<organism evidence="2 3">
    <name type="scientific">Solitalea canadensis (strain ATCC 29591 / DSM 3403 / JCM 21819 / LMG 8368 / NBRC 15130 / NCIMB 12057 / USAM 9D)</name>
    <name type="common">Flexibacter canadensis</name>
    <dbReference type="NCBI Taxonomy" id="929556"/>
    <lineage>
        <taxon>Bacteria</taxon>
        <taxon>Pseudomonadati</taxon>
        <taxon>Bacteroidota</taxon>
        <taxon>Sphingobacteriia</taxon>
        <taxon>Sphingobacteriales</taxon>
        <taxon>Sphingobacteriaceae</taxon>
        <taxon>Solitalea</taxon>
    </lineage>
</organism>
<dbReference type="AlphaFoldDB" id="H8KQ93"/>
<dbReference type="SMART" id="SM00670">
    <property type="entry name" value="PINc"/>
    <property type="match status" value="1"/>
</dbReference>
<dbReference type="PANTHER" id="PTHR34610:SF4">
    <property type="entry name" value="SLL8027 PROTEIN"/>
    <property type="match status" value="1"/>
</dbReference>
<gene>
    <name evidence="2" type="ordered locus">Solca_1299</name>
</gene>
<dbReference type="HOGENOM" id="CLU_116617_3_2_10"/>
<dbReference type="NCBIfam" id="TIGR00305">
    <property type="entry name" value="putative toxin-antitoxin system toxin component, PIN family"/>
    <property type="match status" value="1"/>
</dbReference>
<keyword evidence="3" id="KW-1185">Reference proteome</keyword>
<dbReference type="Proteomes" id="UP000007590">
    <property type="component" value="Chromosome"/>
</dbReference>
<protein>
    <submittedName>
        <fullName evidence="2">Putative toxin-antitoxin system toxin component, PIN family</fullName>
    </submittedName>
</protein>
<dbReference type="InterPro" id="IPR029060">
    <property type="entry name" value="PIN-like_dom_sf"/>
</dbReference>
<evidence type="ECO:0000259" key="1">
    <source>
        <dbReference type="SMART" id="SM00670"/>
    </source>
</evidence>
<dbReference type="eggNOG" id="COG1569">
    <property type="taxonomic scope" value="Bacteria"/>
</dbReference>
<name>H8KQ93_SOLCM</name>
<sequence>MPKKNEVRVVIDTNIWISFLIGKKLSSLANLLVERKVILAVCDQLLQEILIVTSRPKLSKYFPSNKVADLLKLLSTIGESYVLTTTIDVCRDAKDNFLLVLCDSSKADYLITGDNDLLILDNYKKTKIIPPNEFEAILNEL</sequence>
<evidence type="ECO:0000313" key="2">
    <source>
        <dbReference type="EMBL" id="AFD06388.1"/>
    </source>
</evidence>
<evidence type="ECO:0000313" key="3">
    <source>
        <dbReference type="Proteomes" id="UP000007590"/>
    </source>
</evidence>
<dbReference type="InterPro" id="IPR002850">
    <property type="entry name" value="PIN_toxin-like"/>
</dbReference>
<dbReference type="EMBL" id="CP003349">
    <property type="protein sequence ID" value="AFD06388.1"/>
    <property type="molecule type" value="Genomic_DNA"/>
</dbReference>
<dbReference type="STRING" id="929556.Solca_1299"/>
<feature type="domain" description="PIN" evidence="1">
    <location>
        <begin position="7"/>
        <end position="119"/>
    </location>
</feature>
<dbReference type="RefSeq" id="WP_014679615.1">
    <property type="nucleotide sequence ID" value="NC_017770.1"/>
</dbReference>
<dbReference type="InterPro" id="IPR002716">
    <property type="entry name" value="PIN_dom"/>
</dbReference>
<reference evidence="2" key="1">
    <citation type="submission" date="2012-02" db="EMBL/GenBank/DDBJ databases">
        <title>The complete genome of Solitalea canadensis DSM 3403.</title>
        <authorList>
            <consortium name="US DOE Joint Genome Institute (JGI-PGF)"/>
            <person name="Lucas S."/>
            <person name="Copeland A."/>
            <person name="Lapidus A."/>
            <person name="Glavina del Rio T."/>
            <person name="Dalin E."/>
            <person name="Tice H."/>
            <person name="Bruce D."/>
            <person name="Goodwin L."/>
            <person name="Pitluck S."/>
            <person name="Peters L."/>
            <person name="Ovchinnikova G."/>
            <person name="Lu M."/>
            <person name="Kyrpides N."/>
            <person name="Mavromatis K."/>
            <person name="Ivanova N."/>
            <person name="Brettin T."/>
            <person name="Detter J.C."/>
            <person name="Han C."/>
            <person name="Larimer F."/>
            <person name="Land M."/>
            <person name="Hauser L."/>
            <person name="Markowitz V."/>
            <person name="Cheng J.-F."/>
            <person name="Hugenholtz P."/>
            <person name="Woyke T."/>
            <person name="Wu D."/>
            <person name="Spring S."/>
            <person name="Schroeder M."/>
            <person name="Kopitz M."/>
            <person name="Brambilla E."/>
            <person name="Klenk H.-P."/>
            <person name="Eisen J.A."/>
        </authorList>
    </citation>
    <scope>NUCLEOTIDE SEQUENCE</scope>
    <source>
        <strain evidence="2">DSM 3403</strain>
    </source>
</reference>
<dbReference type="PANTHER" id="PTHR34610">
    <property type="entry name" value="SSL7007 PROTEIN"/>
    <property type="match status" value="1"/>
</dbReference>
<accession>H8KQ93</accession>
<dbReference type="SUPFAM" id="SSF88723">
    <property type="entry name" value="PIN domain-like"/>
    <property type="match status" value="1"/>
</dbReference>
<proteinExistence type="predicted"/>
<dbReference type="KEGG" id="scn:Solca_1299"/>
<dbReference type="Pfam" id="PF13470">
    <property type="entry name" value="PIN_3"/>
    <property type="match status" value="1"/>
</dbReference>